<feature type="transmembrane region" description="Helical" evidence="9">
    <location>
        <begin position="247"/>
        <end position="266"/>
    </location>
</feature>
<dbReference type="AlphaFoldDB" id="A0AAW5ESR8"/>
<dbReference type="Pfam" id="PF00528">
    <property type="entry name" value="BPD_transp_1"/>
    <property type="match status" value="1"/>
</dbReference>
<sequence>MKELTGISAQCRHDGTDRVQQPAADRARGGLWRHGWQRYVSSVIVLCAWQAASWGGIIPPRILSSPLQILQTGWGLVGDGTLPANLEISLLRASAGLGLAVVVGVVLALVAGLSRVGENIVDAPLQVVRTLPALALVPLFILWFGIGEWPKILLVALGAMFPVYLNLHKGIRAVDPKLMEMASILGLSRWATIRFVVIPGAMPDFLIGLRFAVGISWLMLVVAEQVNAESGIGHMMMDAQDFLRTDIILVGLVIYGVLGLVSDQVVRFLETRLLSWRPASERNA</sequence>
<dbReference type="Proteomes" id="UP001202887">
    <property type="component" value="Unassembled WGS sequence"/>
</dbReference>
<evidence type="ECO:0000256" key="5">
    <source>
        <dbReference type="ARBA" id="ARBA00022692"/>
    </source>
</evidence>
<evidence type="ECO:0000256" key="8">
    <source>
        <dbReference type="ARBA" id="ARBA00056719"/>
    </source>
</evidence>
<gene>
    <name evidence="11" type="ORF">K1W68_07965</name>
</gene>
<dbReference type="GO" id="GO:0005886">
    <property type="term" value="C:plasma membrane"/>
    <property type="evidence" value="ECO:0007669"/>
    <property type="project" value="UniProtKB-SubCell"/>
</dbReference>
<keyword evidence="4" id="KW-1003">Cell membrane</keyword>
<keyword evidence="6 9" id="KW-1133">Transmembrane helix</keyword>
<dbReference type="InterPro" id="IPR000515">
    <property type="entry name" value="MetI-like"/>
</dbReference>
<evidence type="ECO:0000256" key="2">
    <source>
        <dbReference type="ARBA" id="ARBA00009306"/>
    </source>
</evidence>
<dbReference type="InterPro" id="IPR035906">
    <property type="entry name" value="MetI-like_sf"/>
</dbReference>
<feature type="transmembrane region" description="Helical" evidence="9">
    <location>
        <begin position="152"/>
        <end position="167"/>
    </location>
</feature>
<dbReference type="SUPFAM" id="SSF161098">
    <property type="entry name" value="MetI-like"/>
    <property type="match status" value="1"/>
</dbReference>
<accession>A0AAW5ESR8</accession>
<feature type="transmembrane region" description="Helical" evidence="9">
    <location>
        <begin position="126"/>
        <end position="146"/>
    </location>
</feature>
<comment type="subcellular location">
    <subcellularLocation>
        <location evidence="1 9">Cell membrane</location>
        <topology evidence="1 9">Multi-pass membrane protein</topology>
    </subcellularLocation>
</comment>
<evidence type="ECO:0000256" key="3">
    <source>
        <dbReference type="ARBA" id="ARBA00022448"/>
    </source>
</evidence>
<protein>
    <submittedName>
        <fullName evidence="11">ABC transporter permease</fullName>
    </submittedName>
</protein>
<dbReference type="RefSeq" id="WP_247066918.1">
    <property type="nucleotide sequence ID" value="NZ_CP094848.1"/>
</dbReference>
<evidence type="ECO:0000256" key="6">
    <source>
        <dbReference type="ARBA" id="ARBA00022989"/>
    </source>
</evidence>
<evidence type="ECO:0000313" key="12">
    <source>
        <dbReference type="Proteomes" id="UP001202887"/>
    </source>
</evidence>
<dbReference type="EMBL" id="JAIBCX010000016">
    <property type="protein sequence ID" value="MCJ8353923.1"/>
    <property type="molecule type" value="Genomic_DNA"/>
</dbReference>
<evidence type="ECO:0000256" key="7">
    <source>
        <dbReference type="ARBA" id="ARBA00023136"/>
    </source>
</evidence>
<feature type="domain" description="ABC transmembrane type-1" evidence="10">
    <location>
        <begin position="86"/>
        <end position="266"/>
    </location>
</feature>
<evidence type="ECO:0000256" key="1">
    <source>
        <dbReference type="ARBA" id="ARBA00004651"/>
    </source>
</evidence>
<evidence type="ECO:0000259" key="10">
    <source>
        <dbReference type="PROSITE" id="PS50928"/>
    </source>
</evidence>
<dbReference type="GO" id="GO:0042918">
    <property type="term" value="P:alkanesulfonate transmembrane transport"/>
    <property type="evidence" value="ECO:0007669"/>
    <property type="project" value="UniProtKB-ARBA"/>
</dbReference>
<reference evidence="11" key="2">
    <citation type="submission" date="2022-03" db="EMBL/GenBank/DDBJ databases">
        <authorList>
            <person name="Ryngajllo M."/>
            <person name="Jacek P."/>
            <person name="Kubiak K."/>
        </authorList>
    </citation>
    <scope>NUCLEOTIDE SEQUENCE</scope>
    <source>
        <strain evidence="11">SI1</strain>
    </source>
</reference>
<comment type="caution">
    <text evidence="11">The sequence shown here is derived from an EMBL/GenBank/DDBJ whole genome shotgun (WGS) entry which is preliminary data.</text>
</comment>
<organism evidence="11 12">
    <name type="scientific">Novacetimonas hansenii</name>
    <name type="common">Komagataeibacter hansenii</name>
    <dbReference type="NCBI Taxonomy" id="436"/>
    <lineage>
        <taxon>Bacteria</taxon>
        <taxon>Pseudomonadati</taxon>
        <taxon>Pseudomonadota</taxon>
        <taxon>Alphaproteobacteria</taxon>
        <taxon>Acetobacterales</taxon>
        <taxon>Acetobacteraceae</taxon>
        <taxon>Novacetimonas</taxon>
    </lineage>
</organism>
<dbReference type="PANTHER" id="PTHR30151">
    <property type="entry name" value="ALKANE SULFONATE ABC TRANSPORTER-RELATED, MEMBRANE SUBUNIT"/>
    <property type="match status" value="1"/>
</dbReference>
<dbReference type="PROSITE" id="PS50928">
    <property type="entry name" value="ABC_TM1"/>
    <property type="match status" value="1"/>
</dbReference>
<evidence type="ECO:0000256" key="4">
    <source>
        <dbReference type="ARBA" id="ARBA00022475"/>
    </source>
</evidence>
<dbReference type="FunFam" id="1.10.3720.10:FF:000003">
    <property type="entry name" value="Aliphatic sulfonate ABC transporter permease"/>
    <property type="match status" value="1"/>
</dbReference>
<dbReference type="CDD" id="cd06261">
    <property type="entry name" value="TM_PBP2"/>
    <property type="match status" value="1"/>
</dbReference>
<proteinExistence type="inferred from homology"/>
<comment type="function">
    <text evidence="8">Probably part of an ABC transporter complex. Probably responsible for the translocation of the substrate across the membrane.</text>
</comment>
<reference evidence="11" key="1">
    <citation type="journal article" date="2021" name="Polymers (Basel)">
        <title>Highly Stretchable Bacterial Cellulose Produced by Komagataeibacter hansenii SI1.</title>
        <authorList>
            <person name="Cielecka I."/>
            <person name="Ryngajllo M."/>
            <person name="Maniukiewicz W."/>
            <person name="Bielecki S."/>
        </authorList>
    </citation>
    <scope>NUCLEOTIDE SEQUENCE</scope>
    <source>
        <strain evidence="11">SI1</strain>
    </source>
</reference>
<feature type="transmembrane region" description="Helical" evidence="9">
    <location>
        <begin position="36"/>
        <end position="57"/>
    </location>
</feature>
<dbReference type="PANTHER" id="PTHR30151:SF38">
    <property type="entry name" value="ALIPHATIC SULFONATES TRANSPORT PERMEASE PROTEIN SSUC-RELATED"/>
    <property type="match status" value="1"/>
</dbReference>
<name>A0AAW5ESR8_NOVHA</name>
<feature type="transmembrane region" description="Helical" evidence="9">
    <location>
        <begin position="93"/>
        <end position="114"/>
    </location>
</feature>
<evidence type="ECO:0000256" key="9">
    <source>
        <dbReference type="RuleBase" id="RU363032"/>
    </source>
</evidence>
<comment type="similarity">
    <text evidence="2 9">Belongs to the binding-protein-dependent transport system permease family.</text>
</comment>
<evidence type="ECO:0000313" key="11">
    <source>
        <dbReference type="EMBL" id="MCJ8353923.1"/>
    </source>
</evidence>
<keyword evidence="7 9" id="KW-0472">Membrane</keyword>
<keyword evidence="5 9" id="KW-0812">Transmembrane</keyword>
<keyword evidence="3 9" id="KW-0813">Transport</keyword>
<dbReference type="Gene3D" id="1.10.3720.10">
    <property type="entry name" value="MetI-like"/>
    <property type="match status" value="1"/>
</dbReference>